<feature type="non-terminal residue" evidence="1">
    <location>
        <position position="1"/>
    </location>
</feature>
<reference evidence="1" key="1">
    <citation type="submission" date="2022-07" db="EMBL/GenBank/DDBJ databases">
        <title>Phylogenomic reconstructions and comparative analyses of Kickxellomycotina fungi.</title>
        <authorList>
            <person name="Reynolds N.K."/>
            <person name="Stajich J.E."/>
            <person name="Barry K."/>
            <person name="Grigoriev I.V."/>
            <person name="Crous P."/>
            <person name="Smith M.E."/>
        </authorList>
    </citation>
    <scope>NUCLEOTIDE SEQUENCE</scope>
    <source>
        <strain evidence="1">CBS 109366</strain>
    </source>
</reference>
<evidence type="ECO:0000313" key="2">
    <source>
        <dbReference type="Proteomes" id="UP001140234"/>
    </source>
</evidence>
<evidence type="ECO:0000313" key="1">
    <source>
        <dbReference type="EMBL" id="KAJ2770300.1"/>
    </source>
</evidence>
<protein>
    <submittedName>
        <fullName evidence="1">Uncharacterized protein</fullName>
    </submittedName>
</protein>
<keyword evidence="2" id="KW-1185">Reference proteome</keyword>
<gene>
    <name evidence="1" type="ORF">IWQ57_002727</name>
</gene>
<proteinExistence type="predicted"/>
<dbReference type="Proteomes" id="UP001140234">
    <property type="component" value="Unassembled WGS sequence"/>
</dbReference>
<comment type="caution">
    <text evidence="1">The sequence shown here is derived from an EMBL/GenBank/DDBJ whole genome shotgun (WGS) entry which is preliminary data.</text>
</comment>
<dbReference type="EMBL" id="JANBUJ010000757">
    <property type="protein sequence ID" value="KAJ2770300.1"/>
    <property type="molecule type" value="Genomic_DNA"/>
</dbReference>
<sequence>GWLEVQERHTRECLEYEFHGRSDTPSTASATATAQRQPVPDIQAATSAPQQRTGGLGLMSFLARSFSNSHDGVTAGPAGRAGAPATHNDGAGPAAHQSRHARPPRGARYTKDVVKRGMLPIGEECAICLEEYEAGDVIARLTCLCIYHHHCLQDWLATTDTCPVHGG</sequence>
<accession>A0ACC1JZD6</accession>
<organism evidence="1 2">
    <name type="scientific">Coemansia nantahalensis</name>
    <dbReference type="NCBI Taxonomy" id="2789366"/>
    <lineage>
        <taxon>Eukaryota</taxon>
        <taxon>Fungi</taxon>
        <taxon>Fungi incertae sedis</taxon>
        <taxon>Zoopagomycota</taxon>
        <taxon>Kickxellomycotina</taxon>
        <taxon>Kickxellomycetes</taxon>
        <taxon>Kickxellales</taxon>
        <taxon>Kickxellaceae</taxon>
        <taxon>Coemansia</taxon>
    </lineage>
</organism>
<name>A0ACC1JZD6_9FUNG</name>